<keyword evidence="3" id="KW-1185">Reference proteome</keyword>
<organism evidence="2 3">
    <name type="scientific">Panicum virgatum</name>
    <name type="common">Blackwell switchgrass</name>
    <dbReference type="NCBI Taxonomy" id="38727"/>
    <lineage>
        <taxon>Eukaryota</taxon>
        <taxon>Viridiplantae</taxon>
        <taxon>Streptophyta</taxon>
        <taxon>Embryophyta</taxon>
        <taxon>Tracheophyta</taxon>
        <taxon>Spermatophyta</taxon>
        <taxon>Magnoliopsida</taxon>
        <taxon>Liliopsida</taxon>
        <taxon>Poales</taxon>
        <taxon>Poaceae</taxon>
        <taxon>PACMAD clade</taxon>
        <taxon>Panicoideae</taxon>
        <taxon>Panicodae</taxon>
        <taxon>Paniceae</taxon>
        <taxon>Panicinae</taxon>
        <taxon>Panicum</taxon>
        <taxon>Panicum sect. Hiantes</taxon>
    </lineage>
</organism>
<dbReference type="Proteomes" id="UP000823388">
    <property type="component" value="Chromosome 7N"/>
</dbReference>
<comment type="caution">
    <text evidence="2">The sequence shown here is derived from an EMBL/GenBank/DDBJ whole genome shotgun (WGS) entry which is preliminary data.</text>
</comment>
<name>A0A8T0Q8R1_PANVG</name>
<dbReference type="GO" id="GO:0048364">
    <property type="term" value="P:root development"/>
    <property type="evidence" value="ECO:0007669"/>
    <property type="project" value="InterPro"/>
</dbReference>
<dbReference type="GO" id="GO:0048367">
    <property type="term" value="P:shoot system development"/>
    <property type="evidence" value="ECO:0007669"/>
    <property type="project" value="InterPro"/>
</dbReference>
<evidence type="ECO:0000256" key="1">
    <source>
        <dbReference type="SAM" id="Coils"/>
    </source>
</evidence>
<proteinExistence type="predicted"/>
<evidence type="ECO:0000313" key="3">
    <source>
        <dbReference type="Proteomes" id="UP000823388"/>
    </source>
</evidence>
<sequence>MKMALKGGDDAVQGKIQSYIHVVKKTQKQFKNISKKSTAADEESCKLIKLMSKAREIAAIMLEFLLQLLSKQISITSLSKWSLVSKTFQKRRVVCNEEQLQELQLDIIDLERRVDTLFRILIQSRVYLLNALSL</sequence>
<dbReference type="PANTHER" id="PTHR33070:SF117">
    <property type="match status" value="1"/>
</dbReference>
<gene>
    <name evidence="2" type="ORF">PVAP13_7NG249117</name>
</gene>
<dbReference type="AlphaFoldDB" id="A0A8T0Q8R1"/>
<feature type="coiled-coil region" evidence="1">
    <location>
        <begin position="93"/>
        <end position="120"/>
    </location>
</feature>
<evidence type="ECO:0000313" key="2">
    <source>
        <dbReference type="EMBL" id="KAG2566714.1"/>
    </source>
</evidence>
<dbReference type="Pfam" id="PF03087">
    <property type="entry name" value="BPS1"/>
    <property type="match status" value="1"/>
</dbReference>
<dbReference type="InterPro" id="IPR004320">
    <property type="entry name" value="BPS1_pln"/>
</dbReference>
<dbReference type="EMBL" id="CM029050">
    <property type="protein sequence ID" value="KAG2566714.1"/>
    <property type="molecule type" value="Genomic_DNA"/>
</dbReference>
<accession>A0A8T0Q8R1</accession>
<reference evidence="2" key="1">
    <citation type="submission" date="2020-05" db="EMBL/GenBank/DDBJ databases">
        <title>WGS assembly of Panicum virgatum.</title>
        <authorList>
            <person name="Lovell J.T."/>
            <person name="Jenkins J."/>
            <person name="Shu S."/>
            <person name="Juenger T.E."/>
            <person name="Schmutz J."/>
        </authorList>
    </citation>
    <scope>NUCLEOTIDE SEQUENCE</scope>
    <source>
        <strain evidence="2">AP13</strain>
    </source>
</reference>
<dbReference type="PANTHER" id="PTHR33070">
    <property type="entry name" value="OS06G0725500 PROTEIN"/>
    <property type="match status" value="1"/>
</dbReference>
<protein>
    <submittedName>
        <fullName evidence="2">Uncharacterized protein</fullName>
    </submittedName>
</protein>
<keyword evidence="1" id="KW-0175">Coiled coil</keyword>